<protein>
    <submittedName>
        <fullName evidence="1">Expressed protein</fullName>
    </submittedName>
</protein>
<dbReference type="AlphaFoldDB" id="A0A068YBY1"/>
<name>A0A068YBY1_ECHMU</name>
<reference evidence="1" key="2">
    <citation type="submission" date="2015-11" db="EMBL/GenBank/DDBJ databases">
        <authorList>
            <person name="Zhang Y."/>
            <person name="Guo Z."/>
        </authorList>
    </citation>
    <scope>NUCLEOTIDE SEQUENCE</scope>
</reference>
<reference evidence="1" key="1">
    <citation type="journal article" date="2013" name="Nature">
        <title>The genomes of four tapeworm species reveal adaptations to parasitism.</title>
        <authorList>
            <person name="Tsai I.J."/>
            <person name="Zarowiecki M."/>
            <person name="Holroyd N."/>
            <person name="Garciarrubio A."/>
            <person name="Sanchez-Flores A."/>
            <person name="Brooks K.L."/>
            <person name="Tracey A."/>
            <person name="Bobes R.J."/>
            <person name="Fragoso G."/>
            <person name="Sciutto E."/>
            <person name="Aslett M."/>
            <person name="Beasley H."/>
            <person name="Bennett H.M."/>
            <person name="Cai J."/>
            <person name="Camicia F."/>
            <person name="Clark R."/>
            <person name="Cucher M."/>
            <person name="De Silva N."/>
            <person name="Day T.A."/>
            <person name="Deplazes P."/>
            <person name="Estrada K."/>
            <person name="Fernandez C."/>
            <person name="Holland P.W."/>
            <person name="Hou J."/>
            <person name="Hu S."/>
            <person name="Huckvale T."/>
            <person name="Hung S.S."/>
            <person name="Kamenetzky L."/>
            <person name="Keane J.A."/>
            <person name="Kiss F."/>
            <person name="Koziol U."/>
            <person name="Lambert O."/>
            <person name="Liu K."/>
            <person name="Luo X."/>
            <person name="Luo Y."/>
            <person name="Macchiaroli N."/>
            <person name="Nichol S."/>
            <person name="Paps J."/>
            <person name="Parkinson J."/>
            <person name="Pouchkina-Stantcheva N."/>
            <person name="Riddiford N."/>
            <person name="Rosenzvit M."/>
            <person name="Salinas G."/>
            <person name="Wasmuth J.D."/>
            <person name="Zamanian M."/>
            <person name="Zheng Y."/>
            <person name="Cai X."/>
            <person name="Soberon X."/>
            <person name="Olson P.D."/>
            <person name="Laclette J.P."/>
            <person name="Brehm K."/>
            <person name="Berriman M."/>
            <person name="Garciarrubio A."/>
            <person name="Bobes R.J."/>
            <person name="Fragoso G."/>
            <person name="Sanchez-Flores A."/>
            <person name="Estrada K."/>
            <person name="Cevallos M.A."/>
            <person name="Morett E."/>
            <person name="Gonzalez V."/>
            <person name="Portillo T."/>
            <person name="Ochoa-Leyva A."/>
            <person name="Jose M.V."/>
            <person name="Sciutto E."/>
            <person name="Landa A."/>
            <person name="Jimenez L."/>
            <person name="Valdes V."/>
            <person name="Carrero J.C."/>
            <person name="Larralde C."/>
            <person name="Morales-Montor J."/>
            <person name="Limon-Lason J."/>
            <person name="Soberon X."/>
            <person name="Laclette J.P."/>
        </authorList>
    </citation>
    <scope>NUCLEOTIDE SEQUENCE [LARGE SCALE GENOMIC DNA]</scope>
</reference>
<keyword evidence="2" id="KW-1185">Reference proteome</keyword>
<dbReference type="Proteomes" id="UP000017246">
    <property type="component" value="Unassembled WGS sequence"/>
</dbReference>
<accession>A0A068YBY1</accession>
<sequence>MATGPSGHCSPYTFPLFLFPSCLSKCFLNCPLSPCPSLLHPPTTPISNASYPSRRTVSRVLANLSASCVIALTVDYLLTLCLRCVVRTKLSLYIPASIHTYIYINFLKNEISMTFFEKK</sequence>
<organism evidence="1 2">
    <name type="scientific">Echinococcus multilocularis</name>
    <name type="common">Fox tapeworm</name>
    <dbReference type="NCBI Taxonomy" id="6211"/>
    <lineage>
        <taxon>Eukaryota</taxon>
        <taxon>Metazoa</taxon>
        <taxon>Spiralia</taxon>
        <taxon>Lophotrochozoa</taxon>
        <taxon>Platyhelminthes</taxon>
        <taxon>Cestoda</taxon>
        <taxon>Eucestoda</taxon>
        <taxon>Cyclophyllidea</taxon>
        <taxon>Taeniidae</taxon>
        <taxon>Echinococcus</taxon>
    </lineage>
</organism>
<gene>
    <name evidence="1" type="ORF">EmuJ_000737200</name>
</gene>
<evidence type="ECO:0000313" key="1">
    <source>
        <dbReference type="EMBL" id="CDS39826.1"/>
    </source>
</evidence>
<proteinExistence type="predicted"/>
<dbReference type="EMBL" id="LN902842">
    <property type="protein sequence ID" value="CDS39826.1"/>
    <property type="molecule type" value="Genomic_DNA"/>
</dbReference>
<evidence type="ECO:0000313" key="2">
    <source>
        <dbReference type="Proteomes" id="UP000017246"/>
    </source>
</evidence>